<dbReference type="Gene3D" id="1.25.40.10">
    <property type="entry name" value="Tetratricopeptide repeat domain"/>
    <property type="match status" value="3"/>
</dbReference>
<dbReference type="Proteomes" id="UP000585050">
    <property type="component" value="Unassembled WGS sequence"/>
</dbReference>
<proteinExistence type="predicted"/>
<protein>
    <submittedName>
        <fullName evidence="2">CHAT domain-containing protein</fullName>
    </submittedName>
</protein>
<dbReference type="AlphaFoldDB" id="A0A7X8XUR4"/>
<dbReference type="PANTHER" id="PTHR10098">
    <property type="entry name" value="RAPSYN-RELATED"/>
    <property type="match status" value="1"/>
</dbReference>
<feature type="domain" description="CHAT" evidence="1">
    <location>
        <begin position="839"/>
        <end position="1154"/>
    </location>
</feature>
<dbReference type="EMBL" id="JABAIL010000001">
    <property type="protein sequence ID" value="NLR90365.1"/>
    <property type="molecule type" value="Genomic_DNA"/>
</dbReference>
<dbReference type="InterPro" id="IPR024983">
    <property type="entry name" value="CHAT_dom"/>
</dbReference>
<dbReference type="Pfam" id="PF12770">
    <property type="entry name" value="CHAT"/>
    <property type="match status" value="1"/>
</dbReference>
<name>A0A7X8XUR4_9BACT</name>
<comment type="caution">
    <text evidence="2">The sequence shown here is derived from an EMBL/GenBank/DDBJ whole genome shotgun (WGS) entry which is preliminary data.</text>
</comment>
<gene>
    <name evidence="2" type="ORF">HGP29_04070</name>
</gene>
<dbReference type="RefSeq" id="WP_168881067.1">
    <property type="nucleotide sequence ID" value="NZ_JABAIL010000001.1"/>
</dbReference>
<accession>A0A7X8XUR4</accession>
<dbReference type="Pfam" id="PF13424">
    <property type="entry name" value="TPR_12"/>
    <property type="match status" value="1"/>
</dbReference>
<dbReference type="InterPro" id="IPR011990">
    <property type="entry name" value="TPR-like_helical_dom_sf"/>
</dbReference>
<dbReference type="SMART" id="SM00028">
    <property type="entry name" value="TPR"/>
    <property type="match status" value="7"/>
</dbReference>
<organism evidence="2 3">
    <name type="scientific">Flammeovirga agarivorans</name>
    <dbReference type="NCBI Taxonomy" id="2726742"/>
    <lineage>
        <taxon>Bacteria</taxon>
        <taxon>Pseudomonadati</taxon>
        <taxon>Bacteroidota</taxon>
        <taxon>Cytophagia</taxon>
        <taxon>Cytophagales</taxon>
        <taxon>Flammeovirgaceae</taxon>
        <taxon>Flammeovirga</taxon>
    </lineage>
</organism>
<sequence length="1155" mass="132273">MMLSYKNVKRAFLFLTLFLNFTYLSIAEEAERIITPDSIYSLQFQGKLLDAKKLSKAWVSQVKSKFGSKSVEVVIPLIVSSELAILRKEYQTAQTFLDESIQIMDNSSGWLYPDYGLALNYKAYCLLSLGDTYKAIPIVNESEMIYTKTLTKQHPDYNLCIINRAIIHLNLNEFEKSEEYFNQSLSSYNTNFGKSKVESTVKIEWIKNLQAQLYTKWFKPEKANKILEEVQSSLIAQHLEKSPLFTDMLLEIGDVFLLKNEYRMAYTHYDDCKELLEASLGPKHPATLVAYFKIANTLKAQNYFKNAISFYEKIISNFDVNNSDNNVYVESLLQLADIYMMKGDTKNATNYLAKSQEHNYNKRDLDFFYLKVAGELDFINGDYISAELKLMELISLVRQEKVFFTRHYSDAVAVLGSLFVTLGRVNDAVNICSSELRFIKKRNMQGGLSYFKVKLSLLNAQLSEGDEDINLIVQETQQSIDSVILNLNPNHTLLIKGNNILGKAALKNREFDLALEYFEKADQFAEKQGIDEKEYQRIEIIDCKGNIYLAQKKYELALAEYKKVVNTFDNTSIYKPGIMARIAYVNSLQNKWPEAEQLILEAVDLRFKQYDEQLKFTSEDEKINFIHYSSGVFVYFYSMMASERGIKSPLMRAKAYDIHTNYRKYFLKEAMTRKNKIEQLNEYRNSVMFTNYAENLKHLKSKLATVNFMSKSERKALGIDTYMTTDRINNLEKSLVYATNTKQDSLGIKKSIKWQDTQKSLEEGEVAIEIIKLKNINKAKESYAAIIISKELKSPKFVPIGNARLMETDLLAIYNRLTTPHSRSLVMSTNKPKKKVNPYDYYWKPIRKVLDTLNITTTKIYLSKDGIYNGINLNIMKNSATGKHIIEEENIHLVISTADIKTKTQKKLVSKDILLVGNPVFQHDGTSGEGVSRGVTEEATSDSDGGYYFYLNNLPGTDTEIKNAETMFKKQGWNVTSLSQFQATEENIKGMKTSPYIMHVATHGFYLDELQFPILNNPLLKSGLFFTEVSQKENRELTDIYDSGNDGILTAYEVKGLNLKNTELLILSACQTGVSEISAGDGISGLQYAFSIAGVNSIIMSLWSVDDAATQKLMNEFYKQWFETKNKDIAFKNAQLALKKEYPNPYYWGAFVLIN</sequence>
<evidence type="ECO:0000313" key="3">
    <source>
        <dbReference type="Proteomes" id="UP000585050"/>
    </source>
</evidence>
<dbReference type="PANTHER" id="PTHR10098:SF108">
    <property type="entry name" value="TETRATRICOPEPTIDE REPEAT PROTEIN 28"/>
    <property type="match status" value="1"/>
</dbReference>
<dbReference type="InterPro" id="IPR019734">
    <property type="entry name" value="TPR_rpt"/>
</dbReference>
<dbReference type="SUPFAM" id="SSF48452">
    <property type="entry name" value="TPR-like"/>
    <property type="match status" value="4"/>
</dbReference>
<evidence type="ECO:0000259" key="1">
    <source>
        <dbReference type="Pfam" id="PF12770"/>
    </source>
</evidence>
<keyword evidence="3" id="KW-1185">Reference proteome</keyword>
<evidence type="ECO:0000313" key="2">
    <source>
        <dbReference type="EMBL" id="NLR90365.1"/>
    </source>
</evidence>
<reference evidence="2 3" key="1">
    <citation type="submission" date="2020-04" db="EMBL/GenBank/DDBJ databases">
        <title>Flammeovirga sp. SR4, a novel species isolated from seawater.</title>
        <authorList>
            <person name="Wang X."/>
        </authorList>
    </citation>
    <scope>NUCLEOTIDE SEQUENCE [LARGE SCALE GENOMIC DNA]</scope>
    <source>
        <strain evidence="2 3">SR4</strain>
    </source>
</reference>